<dbReference type="InterPro" id="IPR008978">
    <property type="entry name" value="HSP20-like_chaperone"/>
</dbReference>
<evidence type="ECO:0000313" key="6">
    <source>
        <dbReference type="Proteomes" id="UP001303760"/>
    </source>
</evidence>
<dbReference type="Pfam" id="PF00011">
    <property type="entry name" value="HSP20"/>
    <property type="match status" value="1"/>
</dbReference>
<sequence length="160" mass="16987">MSCHTVHTHEQDFYDITTAAAAAEAEILEAAGHATEKTKAKTGAVGRNTDSFYPPVDVFAAPSHWTLLVAVPGVKKENVSVCWDARSSTLAIGGHAGTPGHEEKEMGRMVFGEGKAGAFERQIRLPPGEDDEGVVDGESITSRVEDGVLTVMVPKRKAGE</sequence>
<dbReference type="InterPro" id="IPR002068">
    <property type="entry name" value="A-crystallin/Hsp20_dom"/>
</dbReference>
<evidence type="ECO:0000259" key="4">
    <source>
        <dbReference type="PROSITE" id="PS01031"/>
    </source>
</evidence>
<proteinExistence type="inferred from homology"/>
<dbReference type="CDD" id="cd06464">
    <property type="entry name" value="ACD_sHsps-like"/>
    <property type="match status" value="1"/>
</dbReference>
<evidence type="ECO:0000256" key="1">
    <source>
        <dbReference type="ARBA" id="ARBA00023016"/>
    </source>
</evidence>
<name>A0AAN7HEM5_9PEZI</name>
<keyword evidence="6" id="KW-1185">Reference proteome</keyword>
<dbReference type="PROSITE" id="PS01031">
    <property type="entry name" value="SHSP"/>
    <property type="match status" value="1"/>
</dbReference>
<dbReference type="SUPFAM" id="SSF49764">
    <property type="entry name" value="HSP20-like chaperones"/>
    <property type="match status" value="1"/>
</dbReference>
<reference evidence="5" key="1">
    <citation type="journal article" date="2023" name="Mol. Phylogenet. Evol.">
        <title>Genome-scale phylogeny and comparative genomics of the fungal order Sordariales.</title>
        <authorList>
            <person name="Hensen N."/>
            <person name="Bonometti L."/>
            <person name="Westerberg I."/>
            <person name="Brannstrom I.O."/>
            <person name="Guillou S."/>
            <person name="Cros-Aarteil S."/>
            <person name="Calhoun S."/>
            <person name="Haridas S."/>
            <person name="Kuo A."/>
            <person name="Mondo S."/>
            <person name="Pangilinan J."/>
            <person name="Riley R."/>
            <person name="LaButti K."/>
            <person name="Andreopoulos B."/>
            <person name="Lipzen A."/>
            <person name="Chen C."/>
            <person name="Yan M."/>
            <person name="Daum C."/>
            <person name="Ng V."/>
            <person name="Clum A."/>
            <person name="Steindorff A."/>
            <person name="Ohm R.A."/>
            <person name="Martin F."/>
            <person name="Silar P."/>
            <person name="Natvig D.O."/>
            <person name="Lalanne C."/>
            <person name="Gautier V."/>
            <person name="Ament-Velasquez S.L."/>
            <person name="Kruys A."/>
            <person name="Hutchinson M.I."/>
            <person name="Powell A.J."/>
            <person name="Barry K."/>
            <person name="Miller A.N."/>
            <person name="Grigoriev I.V."/>
            <person name="Debuchy R."/>
            <person name="Gladieux P."/>
            <person name="Hiltunen Thoren M."/>
            <person name="Johannesson H."/>
        </authorList>
    </citation>
    <scope>NUCLEOTIDE SEQUENCE</scope>
    <source>
        <strain evidence="5">CBS 532.94</strain>
    </source>
</reference>
<dbReference type="InterPro" id="IPR031107">
    <property type="entry name" value="Small_HSP"/>
</dbReference>
<reference evidence="5" key="2">
    <citation type="submission" date="2023-05" db="EMBL/GenBank/DDBJ databases">
        <authorList>
            <consortium name="Lawrence Berkeley National Laboratory"/>
            <person name="Steindorff A."/>
            <person name="Hensen N."/>
            <person name="Bonometti L."/>
            <person name="Westerberg I."/>
            <person name="Brannstrom I.O."/>
            <person name="Guillou S."/>
            <person name="Cros-Aarteil S."/>
            <person name="Calhoun S."/>
            <person name="Haridas S."/>
            <person name="Kuo A."/>
            <person name="Mondo S."/>
            <person name="Pangilinan J."/>
            <person name="Riley R."/>
            <person name="Labutti K."/>
            <person name="Andreopoulos B."/>
            <person name="Lipzen A."/>
            <person name="Chen C."/>
            <person name="Yanf M."/>
            <person name="Daum C."/>
            <person name="Ng V."/>
            <person name="Clum A."/>
            <person name="Ohm R."/>
            <person name="Martin F."/>
            <person name="Silar P."/>
            <person name="Natvig D."/>
            <person name="Lalanne C."/>
            <person name="Gautier V."/>
            <person name="Ament-Velasquez S.L."/>
            <person name="Kruys A."/>
            <person name="Hutchinson M.I."/>
            <person name="Powell A.J."/>
            <person name="Barry K."/>
            <person name="Miller A.N."/>
            <person name="Grigoriev I.V."/>
            <person name="Debuchy R."/>
            <person name="Gladieux P."/>
            <person name="Thoren M.H."/>
            <person name="Johannesson H."/>
        </authorList>
    </citation>
    <scope>NUCLEOTIDE SEQUENCE</scope>
    <source>
        <strain evidence="5">CBS 532.94</strain>
    </source>
</reference>
<dbReference type="Proteomes" id="UP001303760">
    <property type="component" value="Unassembled WGS sequence"/>
</dbReference>
<dbReference type="Gene3D" id="2.60.40.790">
    <property type="match status" value="1"/>
</dbReference>
<dbReference type="PANTHER" id="PTHR11527">
    <property type="entry name" value="HEAT-SHOCK PROTEIN 20 FAMILY MEMBER"/>
    <property type="match status" value="1"/>
</dbReference>
<accession>A0AAN7HEM5</accession>
<evidence type="ECO:0000256" key="2">
    <source>
        <dbReference type="PROSITE-ProRule" id="PRU00285"/>
    </source>
</evidence>
<comment type="caution">
    <text evidence="5">The sequence shown here is derived from an EMBL/GenBank/DDBJ whole genome shotgun (WGS) entry which is preliminary data.</text>
</comment>
<dbReference type="EMBL" id="MU860009">
    <property type="protein sequence ID" value="KAK4242342.1"/>
    <property type="molecule type" value="Genomic_DNA"/>
</dbReference>
<keyword evidence="1" id="KW-0346">Stress response</keyword>
<evidence type="ECO:0000313" key="5">
    <source>
        <dbReference type="EMBL" id="KAK4242342.1"/>
    </source>
</evidence>
<gene>
    <name evidence="5" type="ORF">C8A03DRAFT_29436</name>
</gene>
<feature type="domain" description="SHSP" evidence="4">
    <location>
        <begin position="47"/>
        <end position="160"/>
    </location>
</feature>
<evidence type="ECO:0000256" key="3">
    <source>
        <dbReference type="RuleBase" id="RU003616"/>
    </source>
</evidence>
<protein>
    <recommendedName>
        <fullName evidence="4">SHSP domain-containing protein</fullName>
    </recommendedName>
</protein>
<organism evidence="5 6">
    <name type="scientific">Achaetomium macrosporum</name>
    <dbReference type="NCBI Taxonomy" id="79813"/>
    <lineage>
        <taxon>Eukaryota</taxon>
        <taxon>Fungi</taxon>
        <taxon>Dikarya</taxon>
        <taxon>Ascomycota</taxon>
        <taxon>Pezizomycotina</taxon>
        <taxon>Sordariomycetes</taxon>
        <taxon>Sordariomycetidae</taxon>
        <taxon>Sordariales</taxon>
        <taxon>Chaetomiaceae</taxon>
        <taxon>Achaetomium</taxon>
    </lineage>
</organism>
<dbReference type="AlphaFoldDB" id="A0AAN7HEM5"/>
<comment type="similarity">
    <text evidence="2 3">Belongs to the small heat shock protein (HSP20) family.</text>
</comment>